<gene>
    <name evidence="6" type="ORF">V8G54_014542</name>
</gene>
<proteinExistence type="predicted"/>
<keyword evidence="3 4" id="KW-0040">ANK repeat</keyword>
<name>A0AAQ3NK75_VIGMU</name>
<comment type="subcellular location">
    <subcellularLocation>
        <location evidence="1">Cell membrane</location>
        <topology evidence="1">Peripheral membrane protein</topology>
        <orientation evidence="1">Cytoplasmic side</orientation>
    </subcellularLocation>
</comment>
<evidence type="ECO:0000256" key="2">
    <source>
        <dbReference type="ARBA" id="ARBA00022737"/>
    </source>
</evidence>
<feature type="region of interest" description="Disordered" evidence="5">
    <location>
        <begin position="177"/>
        <end position="214"/>
    </location>
</feature>
<feature type="repeat" description="ANK" evidence="4">
    <location>
        <begin position="317"/>
        <end position="349"/>
    </location>
</feature>
<evidence type="ECO:0000256" key="1">
    <source>
        <dbReference type="ARBA" id="ARBA00004413"/>
    </source>
</evidence>
<dbReference type="Pfam" id="PF13637">
    <property type="entry name" value="Ank_4"/>
    <property type="match status" value="1"/>
</dbReference>
<feature type="repeat" description="ANK" evidence="4">
    <location>
        <begin position="383"/>
        <end position="415"/>
    </location>
</feature>
<dbReference type="SMART" id="SM00248">
    <property type="entry name" value="ANK"/>
    <property type="match status" value="5"/>
</dbReference>
<dbReference type="Pfam" id="PF12796">
    <property type="entry name" value="Ank_2"/>
    <property type="match status" value="1"/>
</dbReference>
<evidence type="ECO:0000256" key="4">
    <source>
        <dbReference type="PROSITE-ProRule" id="PRU00023"/>
    </source>
</evidence>
<dbReference type="InterPro" id="IPR036770">
    <property type="entry name" value="Ankyrin_rpt-contain_sf"/>
</dbReference>
<keyword evidence="2" id="KW-0677">Repeat</keyword>
<reference evidence="6 7" key="1">
    <citation type="journal article" date="2023" name="Life. Sci Alliance">
        <title>Evolutionary insights into 3D genome organization and epigenetic landscape of Vigna mungo.</title>
        <authorList>
            <person name="Junaid A."/>
            <person name="Singh B."/>
            <person name="Bhatia S."/>
        </authorList>
    </citation>
    <scope>NUCLEOTIDE SEQUENCE [LARGE SCALE GENOMIC DNA]</scope>
    <source>
        <strain evidence="6">Urdbean</strain>
    </source>
</reference>
<evidence type="ECO:0000256" key="3">
    <source>
        <dbReference type="ARBA" id="ARBA00023043"/>
    </source>
</evidence>
<feature type="compositionally biased region" description="Basic and acidic residues" evidence="5">
    <location>
        <begin position="183"/>
        <end position="214"/>
    </location>
</feature>
<protein>
    <recommendedName>
        <fullName evidence="8">Ankyrin repeat domain-containing protein, chloroplastic</fullName>
    </recommendedName>
</protein>
<evidence type="ECO:0000313" key="7">
    <source>
        <dbReference type="Proteomes" id="UP001374535"/>
    </source>
</evidence>
<keyword evidence="7" id="KW-1185">Reference proteome</keyword>
<accession>A0AAQ3NK75</accession>
<evidence type="ECO:0000256" key="5">
    <source>
        <dbReference type="SAM" id="MobiDB-lite"/>
    </source>
</evidence>
<evidence type="ECO:0008006" key="8">
    <source>
        <dbReference type="Google" id="ProtNLM"/>
    </source>
</evidence>
<dbReference type="EMBL" id="CP144696">
    <property type="protein sequence ID" value="WVZ10012.1"/>
    <property type="molecule type" value="Genomic_DNA"/>
</dbReference>
<dbReference type="SUPFAM" id="SSF48403">
    <property type="entry name" value="Ankyrin repeat"/>
    <property type="match status" value="1"/>
</dbReference>
<dbReference type="Proteomes" id="UP001374535">
    <property type="component" value="Chromosome 5"/>
</dbReference>
<evidence type="ECO:0000313" key="6">
    <source>
        <dbReference type="EMBL" id="WVZ10012.1"/>
    </source>
</evidence>
<dbReference type="AlphaFoldDB" id="A0AAQ3NK75"/>
<sequence length="486" mass="55562">MVMEATMFHVSAIVLNPQPHTFLFPSRNFKLSQTLHFPRNSILRSLSPSLHPTPQYDDSEEHVIGDCIVFEEGVFDDPLFHSSDTLTVDKPKPKPKPGWRKKVEENVGENLVPGKWREVQAEINITKRDRRKIAWEMEFNSKVEKKRRGLIPLRDMNLDDYKAYKEAKLAQMKFLDNASSSPVKEEVPQPEPELNRGEEGHPEPELNGGERVEPKNPRWLVYGRGFEDVTEFFNSENYDPDAKTLQGKRKLFTKEEKVLLNKRVPDLETATSSCWTGYSGHRNLVAMFFECGKGERRKTGSDSLVAFGEYSQYYFQDKWQPLHTLAACGEFELLDSLLKHNVDINAVDKDGLTALQRAVIGKKQAITNYLLRNSANPFVLDKEGATLMHYAVLTASTQSIKLLLLYNVDINLQDNYGWTPLHLAVQAQRTDLVRLLLIKGADKTSKNKDGLTPLDLCLYSGQSARTYELIKLFKQPLRRVSHVSKR</sequence>
<dbReference type="GO" id="GO:0005886">
    <property type="term" value="C:plasma membrane"/>
    <property type="evidence" value="ECO:0007669"/>
    <property type="project" value="UniProtKB-SubCell"/>
</dbReference>
<dbReference type="Gene3D" id="1.25.40.20">
    <property type="entry name" value="Ankyrin repeat-containing domain"/>
    <property type="match status" value="2"/>
</dbReference>
<organism evidence="6 7">
    <name type="scientific">Vigna mungo</name>
    <name type="common">Black gram</name>
    <name type="synonym">Phaseolus mungo</name>
    <dbReference type="NCBI Taxonomy" id="3915"/>
    <lineage>
        <taxon>Eukaryota</taxon>
        <taxon>Viridiplantae</taxon>
        <taxon>Streptophyta</taxon>
        <taxon>Embryophyta</taxon>
        <taxon>Tracheophyta</taxon>
        <taxon>Spermatophyta</taxon>
        <taxon>Magnoliopsida</taxon>
        <taxon>eudicotyledons</taxon>
        <taxon>Gunneridae</taxon>
        <taxon>Pentapetalae</taxon>
        <taxon>rosids</taxon>
        <taxon>fabids</taxon>
        <taxon>Fabales</taxon>
        <taxon>Fabaceae</taxon>
        <taxon>Papilionoideae</taxon>
        <taxon>50 kb inversion clade</taxon>
        <taxon>NPAAA clade</taxon>
        <taxon>indigoferoid/millettioid clade</taxon>
        <taxon>Phaseoleae</taxon>
        <taxon>Vigna</taxon>
    </lineage>
</organism>
<feature type="repeat" description="ANK" evidence="4">
    <location>
        <begin position="416"/>
        <end position="448"/>
    </location>
</feature>
<dbReference type="InterPro" id="IPR002110">
    <property type="entry name" value="Ankyrin_rpt"/>
</dbReference>
<dbReference type="PANTHER" id="PTHR24203">
    <property type="entry name" value="ANKYRIN REPEAT FAMILY PROTEIN"/>
    <property type="match status" value="1"/>
</dbReference>
<dbReference type="PROSITE" id="PS50297">
    <property type="entry name" value="ANK_REP_REGION"/>
    <property type="match status" value="3"/>
</dbReference>
<dbReference type="PANTHER" id="PTHR24203:SF86">
    <property type="entry name" value="PROTEASOME 26S SUBUNIT, NON-ATPASE 10"/>
    <property type="match status" value="1"/>
</dbReference>
<dbReference type="PROSITE" id="PS50088">
    <property type="entry name" value="ANK_REPEAT"/>
    <property type="match status" value="3"/>
</dbReference>